<dbReference type="InterPro" id="IPR024770">
    <property type="entry name" value="TcdA/TcdB_cat"/>
</dbReference>
<feature type="domain" description="GT44" evidence="2">
    <location>
        <begin position="45"/>
        <end position="283"/>
    </location>
</feature>
<feature type="region of interest" description="Disordered" evidence="1">
    <location>
        <begin position="435"/>
        <end position="456"/>
    </location>
</feature>
<dbReference type="Proteomes" id="UP000036608">
    <property type="component" value="Chromosome"/>
</dbReference>
<dbReference type="PATRIC" id="fig|200450.3.peg.2752"/>
<dbReference type="Pfam" id="PF12919">
    <property type="entry name" value="TcdA_TcdB"/>
    <property type="match status" value="1"/>
</dbReference>
<dbReference type="InterPro" id="IPR051706">
    <property type="entry name" value="Glycosyltransferase_domain"/>
</dbReference>
<reference evidence="3 4" key="1">
    <citation type="journal article" date="2015" name="Genome Announc.">
        <title>Complete Genome Sequence of the Rhizobacterium Pseudomonas trivialis Strain IHBB745 with Multiple Plant Growth-Promoting Activities and Tolerance to Desiccation and Alkalinity.</title>
        <authorList>
            <person name="Gulati A."/>
            <person name="Swarnkar M.K."/>
            <person name="Vyas P."/>
            <person name="Rahi P."/>
            <person name="Thakur R."/>
            <person name="Thakur N."/>
            <person name="Singh A.K."/>
        </authorList>
    </citation>
    <scope>NUCLEOTIDE SEQUENCE [LARGE SCALE GENOMIC DNA]</scope>
    <source>
        <strain evidence="4">745</strain>
    </source>
</reference>
<dbReference type="EMBL" id="CP011507">
    <property type="protein sequence ID" value="AKS07053.1"/>
    <property type="molecule type" value="Genomic_DNA"/>
</dbReference>
<proteinExistence type="predicted"/>
<evidence type="ECO:0000313" key="3">
    <source>
        <dbReference type="EMBL" id="AKS07053.1"/>
    </source>
</evidence>
<organism evidence="3 4">
    <name type="scientific">Pseudomonas trivialis</name>
    <dbReference type="NCBI Taxonomy" id="200450"/>
    <lineage>
        <taxon>Bacteria</taxon>
        <taxon>Pseudomonadati</taxon>
        <taxon>Pseudomonadota</taxon>
        <taxon>Gammaproteobacteria</taxon>
        <taxon>Pseudomonadales</taxon>
        <taxon>Pseudomonadaceae</taxon>
        <taxon>Pseudomonas</taxon>
    </lineage>
</organism>
<dbReference type="InterPro" id="IPR029044">
    <property type="entry name" value="Nucleotide-diphossugar_trans"/>
</dbReference>
<dbReference type="GO" id="GO:0016020">
    <property type="term" value="C:membrane"/>
    <property type="evidence" value="ECO:0007669"/>
    <property type="project" value="GOC"/>
</dbReference>
<sequence length="456" mass="50643">MLKSISPNHVPTFMAAPAIGAHPPESAASFETQYPKDQFKPVPNNIHMVWVGSKPGSNQDTYLRQWAKMNPNHKIMLWVDSTQFDTYATNKTAQAKAESIYPNYQSERPVRGLFSQLKTVMSSPGNEQRNKIEQKQVISELNKELSSPGNKALRASLLPEGGKVTAENASQVLSAFARHASRTDDKFNQAEATILDQTTKSWDRYVSNPPRDTTALTALQERFADLKNVQIRDLSNPADIRLKNQDVYQHEIIGRNGGYAAASDVARYEIVNRHGGTYTDIDLESVRPLDGALNAHPDLMLVGMAAGKSEASGNATPYFANALFASHPQSAMLTNMIDDIGDKYRSMKGNEYAGDRYFSRPNKSTIETTGPNALRGHVDRVIQEAKGQPDQIRNDAASSAERIWDMAKPENKEYWSLVDSHFKFPDNYVNFETEEQQKSATKAMAGGADRRPSTQG</sequence>
<name>A0A0H5AAJ8_9PSED</name>
<dbReference type="KEGG" id="ptv:AA957_13335"/>
<dbReference type="PANTHER" id="PTHR32385:SF15">
    <property type="entry name" value="INOSITOL PHOSPHOCERAMIDE MANNOSYLTRANSFERASE 1"/>
    <property type="match status" value="1"/>
</dbReference>
<evidence type="ECO:0000256" key="1">
    <source>
        <dbReference type="SAM" id="MobiDB-lite"/>
    </source>
</evidence>
<gene>
    <name evidence="3" type="ORF">AA957_13335</name>
</gene>
<dbReference type="GO" id="GO:0000030">
    <property type="term" value="F:mannosyltransferase activity"/>
    <property type="evidence" value="ECO:0007669"/>
    <property type="project" value="TreeGrafter"/>
</dbReference>
<dbReference type="OrthoDB" id="9802987at2"/>
<dbReference type="SUPFAM" id="SSF53448">
    <property type="entry name" value="Nucleotide-diphospho-sugar transferases"/>
    <property type="match status" value="1"/>
</dbReference>
<protein>
    <recommendedName>
        <fullName evidence="2">GT44 domain-containing protein</fullName>
    </recommendedName>
</protein>
<dbReference type="GO" id="GO:0051999">
    <property type="term" value="P:mannosyl-inositol phosphorylceramide biosynthetic process"/>
    <property type="evidence" value="ECO:0007669"/>
    <property type="project" value="TreeGrafter"/>
</dbReference>
<evidence type="ECO:0000313" key="4">
    <source>
        <dbReference type="Proteomes" id="UP000036608"/>
    </source>
</evidence>
<evidence type="ECO:0000259" key="2">
    <source>
        <dbReference type="Pfam" id="PF12919"/>
    </source>
</evidence>
<dbReference type="RefSeq" id="WP_049710619.1">
    <property type="nucleotide sequence ID" value="NZ_CP011507.1"/>
</dbReference>
<reference evidence="4" key="2">
    <citation type="submission" date="2015-05" db="EMBL/GenBank/DDBJ databases">
        <authorList>
            <person name="Swarnkar M.K."/>
            <person name="Vyas P."/>
            <person name="Rahi P."/>
            <person name="Thakur R."/>
            <person name="Thakur N."/>
            <person name="Singh A.K."/>
            <person name="Gulati A."/>
        </authorList>
    </citation>
    <scope>NUCLEOTIDE SEQUENCE [LARGE SCALE GENOMIC DNA]</scope>
    <source>
        <strain evidence="4">745</strain>
    </source>
</reference>
<dbReference type="PANTHER" id="PTHR32385">
    <property type="entry name" value="MANNOSYL PHOSPHORYLINOSITOL CERAMIDE SYNTHASE"/>
    <property type="match status" value="1"/>
</dbReference>
<dbReference type="Gene3D" id="3.90.550.20">
    <property type="match status" value="1"/>
</dbReference>
<accession>A0A0H5AAJ8</accession>
<dbReference type="AlphaFoldDB" id="A0A0H5AAJ8"/>